<evidence type="ECO:0000313" key="2">
    <source>
        <dbReference type="EMBL" id="KAJ1909662.1"/>
    </source>
</evidence>
<proteinExistence type="predicted"/>
<feature type="compositionally biased region" description="Polar residues" evidence="1">
    <location>
        <begin position="1"/>
        <end position="18"/>
    </location>
</feature>
<evidence type="ECO:0000313" key="3">
    <source>
        <dbReference type="Proteomes" id="UP001150538"/>
    </source>
</evidence>
<feature type="region of interest" description="Disordered" evidence="1">
    <location>
        <begin position="88"/>
        <end position="108"/>
    </location>
</feature>
<feature type="region of interest" description="Disordered" evidence="1">
    <location>
        <begin position="1"/>
        <end position="38"/>
    </location>
</feature>
<dbReference type="EMBL" id="JANBPU010000710">
    <property type="protein sequence ID" value="KAJ1909662.1"/>
    <property type="molecule type" value="Genomic_DNA"/>
</dbReference>
<accession>A0A9W7ZP59</accession>
<dbReference type="AlphaFoldDB" id="A0A9W7ZP59"/>
<name>A0A9W7ZP59_9FUNG</name>
<reference evidence="2" key="1">
    <citation type="submission" date="2022-07" db="EMBL/GenBank/DDBJ databases">
        <title>Phylogenomic reconstructions and comparative analyses of Kickxellomycotina fungi.</title>
        <authorList>
            <person name="Reynolds N.K."/>
            <person name="Stajich J.E."/>
            <person name="Barry K."/>
            <person name="Grigoriev I.V."/>
            <person name="Crous P."/>
            <person name="Smith M.E."/>
        </authorList>
    </citation>
    <scope>NUCLEOTIDE SEQUENCE</scope>
    <source>
        <strain evidence="2">NBRC 100468</strain>
    </source>
</reference>
<organism evidence="2 3">
    <name type="scientific">Mycoemilia scoparia</name>
    <dbReference type="NCBI Taxonomy" id="417184"/>
    <lineage>
        <taxon>Eukaryota</taxon>
        <taxon>Fungi</taxon>
        <taxon>Fungi incertae sedis</taxon>
        <taxon>Zoopagomycota</taxon>
        <taxon>Kickxellomycotina</taxon>
        <taxon>Kickxellomycetes</taxon>
        <taxon>Kickxellales</taxon>
        <taxon>Kickxellaceae</taxon>
        <taxon>Mycoemilia</taxon>
    </lineage>
</organism>
<keyword evidence="3" id="KW-1185">Reference proteome</keyword>
<evidence type="ECO:0000256" key="1">
    <source>
        <dbReference type="SAM" id="MobiDB-lite"/>
    </source>
</evidence>
<dbReference type="Proteomes" id="UP001150538">
    <property type="component" value="Unassembled WGS sequence"/>
</dbReference>
<gene>
    <name evidence="2" type="ORF">H4219_006367</name>
</gene>
<protein>
    <submittedName>
        <fullName evidence="2">Uncharacterized protein</fullName>
    </submittedName>
</protein>
<feature type="non-terminal residue" evidence="2">
    <location>
        <position position="1"/>
    </location>
</feature>
<feature type="compositionally biased region" description="Polar residues" evidence="1">
    <location>
        <begin position="95"/>
        <end position="108"/>
    </location>
</feature>
<comment type="caution">
    <text evidence="2">The sequence shown here is derived from an EMBL/GenBank/DDBJ whole genome shotgun (WGS) entry which is preliminary data.</text>
</comment>
<sequence>IYASLQNRGSDLSNSSEIGNGKEIPKLEQSNKGGIQGLEPQYHVETPKDNQGAIGGFVYGNPQINDGSKSTLDGNGMIPAYAGNHHSYEPHKMVSSENPVLTRAYSTT</sequence>